<dbReference type="SUPFAM" id="SSF53254">
    <property type="entry name" value="Phosphoglycerate mutase-like"/>
    <property type="match status" value="1"/>
</dbReference>
<dbReference type="Gene3D" id="3.40.50.1240">
    <property type="entry name" value="Phosphoglycerate mutase-like"/>
    <property type="match status" value="1"/>
</dbReference>
<reference evidence="1 2" key="1">
    <citation type="submission" date="2020-05" db="EMBL/GenBank/DDBJ databases">
        <title>Genomic Encyclopedia of Type Strains, Phase III (KMG-III): the genomes of soil and plant-associated and newly described type strains.</title>
        <authorList>
            <person name="Whitman W."/>
        </authorList>
    </citation>
    <scope>NUCLEOTIDE SEQUENCE [LARGE SCALE GENOMIC DNA]</scope>
    <source>
        <strain evidence="1 2">KCTC 19046</strain>
    </source>
</reference>
<dbReference type="InterPro" id="IPR029033">
    <property type="entry name" value="His_PPase_superfam"/>
</dbReference>
<dbReference type="InterPro" id="IPR050275">
    <property type="entry name" value="PGM_Phosphatase"/>
</dbReference>
<keyword evidence="2" id="KW-1185">Reference proteome</keyword>
<sequence length="230" mass="24560">MAATDSILPAPPLPGVVPARARTVFVVTHPEATHHVDGLVGGQFDSELTAKGLDDAGRIAAALAGRISEERSRSVVSSDLRRTAQTATAIGDDLGVEPRLDRRLREKSYGVAGGREQSWLDERFVAPPAVGDRLRHHEGVEGAESRLEVACRVYEAMSEALARDVDDLVVVTHGFAATFVVAAWIGMPIEATGHVAFHVRSGSITTLREDGFFHNRAVVAVGETSHLVAD</sequence>
<dbReference type="PANTHER" id="PTHR48100">
    <property type="entry name" value="BROAD-SPECIFICITY PHOSPHATASE YOR283W-RELATED"/>
    <property type="match status" value="1"/>
</dbReference>
<gene>
    <name evidence="1" type="ORF">HDG69_003376</name>
</gene>
<dbReference type="SMART" id="SM00855">
    <property type="entry name" value="PGAM"/>
    <property type="match status" value="1"/>
</dbReference>
<dbReference type="EC" id="5.4.2.12" evidence="1"/>
<keyword evidence="1" id="KW-0413">Isomerase</keyword>
<accession>A0ABX2A7Z9</accession>
<dbReference type="RefSeq" id="WP_171784962.1">
    <property type="nucleotide sequence ID" value="NZ_BAAAML010000002.1"/>
</dbReference>
<dbReference type="CDD" id="cd07067">
    <property type="entry name" value="HP_PGM_like"/>
    <property type="match status" value="1"/>
</dbReference>
<protein>
    <submittedName>
        <fullName evidence="1">Phosphoglycerate mutase</fullName>
        <ecNumber evidence="1">5.4.2.12</ecNumber>
    </submittedName>
</protein>
<dbReference type="InterPro" id="IPR013078">
    <property type="entry name" value="His_Pase_superF_clade-1"/>
</dbReference>
<name>A0ABX2A7Z9_9MICO</name>
<dbReference type="PANTHER" id="PTHR48100:SF1">
    <property type="entry name" value="HISTIDINE PHOSPHATASE FAMILY PROTEIN-RELATED"/>
    <property type="match status" value="1"/>
</dbReference>
<comment type="caution">
    <text evidence="1">The sequence shown here is derived from an EMBL/GenBank/DDBJ whole genome shotgun (WGS) entry which is preliminary data.</text>
</comment>
<evidence type="ECO:0000313" key="1">
    <source>
        <dbReference type="EMBL" id="NOV98781.1"/>
    </source>
</evidence>
<evidence type="ECO:0000313" key="2">
    <source>
        <dbReference type="Proteomes" id="UP000757540"/>
    </source>
</evidence>
<dbReference type="EMBL" id="JABEZU010000004">
    <property type="protein sequence ID" value="NOV98781.1"/>
    <property type="molecule type" value="Genomic_DNA"/>
</dbReference>
<proteinExistence type="predicted"/>
<dbReference type="Pfam" id="PF00300">
    <property type="entry name" value="His_Phos_1"/>
    <property type="match status" value="1"/>
</dbReference>
<dbReference type="GO" id="GO:0004619">
    <property type="term" value="F:phosphoglycerate mutase activity"/>
    <property type="evidence" value="ECO:0007669"/>
    <property type="project" value="UniProtKB-EC"/>
</dbReference>
<dbReference type="Proteomes" id="UP000757540">
    <property type="component" value="Unassembled WGS sequence"/>
</dbReference>
<organism evidence="1 2">
    <name type="scientific">Isoptericola halotolerans</name>
    <dbReference type="NCBI Taxonomy" id="300560"/>
    <lineage>
        <taxon>Bacteria</taxon>
        <taxon>Bacillati</taxon>
        <taxon>Actinomycetota</taxon>
        <taxon>Actinomycetes</taxon>
        <taxon>Micrococcales</taxon>
        <taxon>Promicromonosporaceae</taxon>
        <taxon>Isoptericola</taxon>
    </lineage>
</organism>